<gene>
    <name evidence="1" type="ORF">JR316_002417</name>
</gene>
<comment type="caution">
    <text evidence="1">The sequence shown here is derived from an EMBL/GenBank/DDBJ whole genome shotgun (WGS) entry which is preliminary data.</text>
</comment>
<proteinExistence type="predicted"/>
<name>A0A8H7Y7W7_PSICU</name>
<sequence>MLYEQVHRVTSDKSDKRLLLGELSRTIDPNTITSPSVLAVPTNEDAILTQISILTGKIKSIDLDASSIAESLDHIQDTKIVVSSPRRDHMSDLPGTEDLKGSIWSKVSKMLRIQLASLDFGLIGKQVEDLVERLITVRERLHIDLLSRRKCVHIIARATGYPEIIPGEATS</sequence>
<dbReference type="AlphaFoldDB" id="A0A8H7Y7W7"/>
<accession>A0A8H7Y7W7</accession>
<protein>
    <submittedName>
        <fullName evidence="1">Uncharacterized protein</fullName>
    </submittedName>
</protein>
<evidence type="ECO:0000313" key="1">
    <source>
        <dbReference type="EMBL" id="KAG5172914.1"/>
    </source>
</evidence>
<dbReference type="EMBL" id="JAFIQS010000002">
    <property type="protein sequence ID" value="KAG5172914.1"/>
    <property type="molecule type" value="Genomic_DNA"/>
</dbReference>
<reference evidence="1" key="1">
    <citation type="submission" date="2021-02" db="EMBL/GenBank/DDBJ databases">
        <title>Psilocybe cubensis genome.</title>
        <authorList>
            <person name="Mckernan K.J."/>
            <person name="Crawford S."/>
            <person name="Trippe A."/>
            <person name="Kane L.T."/>
            <person name="Mclaughlin S."/>
        </authorList>
    </citation>
    <scope>NUCLEOTIDE SEQUENCE [LARGE SCALE GENOMIC DNA]</scope>
    <source>
        <strain evidence="1">MGC-MH-2018</strain>
    </source>
</reference>
<organism evidence="1">
    <name type="scientific">Psilocybe cubensis</name>
    <name type="common">Psychedelic mushroom</name>
    <name type="synonym">Stropharia cubensis</name>
    <dbReference type="NCBI Taxonomy" id="181762"/>
    <lineage>
        <taxon>Eukaryota</taxon>
        <taxon>Fungi</taxon>
        <taxon>Dikarya</taxon>
        <taxon>Basidiomycota</taxon>
        <taxon>Agaricomycotina</taxon>
        <taxon>Agaricomycetes</taxon>
        <taxon>Agaricomycetidae</taxon>
        <taxon>Agaricales</taxon>
        <taxon>Agaricineae</taxon>
        <taxon>Strophariaceae</taxon>
        <taxon>Psilocybe</taxon>
    </lineage>
</organism>